<protein>
    <recommendedName>
        <fullName evidence="1">Restriction endonuclease type II NgoFVII N-terminal domain-containing protein</fullName>
    </recommendedName>
</protein>
<dbReference type="Pfam" id="PF09565">
    <property type="entry name" value="RE_NgoFVII"/>
    <property type="match status" value="1"/>
</dbReference>
<feature type="domain" description="Restriction endonuclease type II NgoFVII N-terminal" evidence="1">
    <location>
        <begin position="22"/>
        <end position="176"/>
    </location>
</feature>
<dbReference type="RefSeq" id="WP_024070919.1">
    <property type="nucleotide sequence ID" value="NC_023062.1"/>
</dbReference>
<sequence length="200" mass="23527">MGEKVLVTNICPALEETDQELINDRFREELKKSDRLEISVGFGSNKSLKELEELIFQMNIKKVCVILGMYYFDGIPKALHKLALEINEKWLKAGIGEIRLVHAWKYHVKLYCFFKNNQIFSAIFGSPNLSFLTERPVNDKAQKEMAVLINDPKKLKNFSKYLAYLKSKKISENIEILEKYKLKTKLKRRKNLKRHEKFLK</sequence>
<accession>A0ABN4BLL2</accession>
<dbReference type="InterPro" id="IPR019065">
    <property type="entry name" value="RE_NgoFVII_N"/>
</dbReference>
<dbReference type="EMBL" id="CP006935">
    <property type="protein sequence ID" value="AHC40116.1"/>
    <property type="molecule type" value="Genomic_DNA"/>
</dbReference>
<evidence type="ECO:0000313" key="2">
    <source>
        <dbReference type="EMBL" id="AHC40116.1"/>
    </source>
</evidence>
<organism evidence="2 3">
    <name type="scientific">Mycoplasma ovis str. Michigan</name>
    <dbReference type="NCBI Taxonomy" id="1415773"/>
    <lineage>
        <taxon>Bacteria</taxon>
        <taxon>Bacillati</taxon>
        <taxon>Mycoplasmatota</taxon>
        <taxon>Mollicutes</taxon>
        <taxon>Mycoplasmataceae</taxon>
        <taxon>Mycoplasma</taxon>
    </lineage>
</organism>
<keyword evidence="3" id="KW-1185">Reference proteome</keyword>
<evidence type="ECO:0000313" key="3">
    <source>
        <dbReference type="Proteomes" id="UP000018745"/>
    </source>
</evidence>
<dbReference type="Proteomes" id="UP000018745">
    <property type="component" value="Chromosome"/>
</dbReference>
<reference evidence="2 3" key="1">
    <citation type="journal article" date="2014" name="Genome Announc.">
        <title>Complete Genome Sequence of Mycoplasma ovis Strain Michigan, a Hemoplasma of Sheep with Two Distinct 16S rRNA Genes.</title>
        <authorList>
            <person name="Deshuillers P.L."/>
            <person name="Santos A.P."/>
            <person name="do Nascimento N.C."/>
            <person name="Hampel J.A."/>
            <person name="Bergin I.L."/>
            <person name="Dyson M.C."/>
            <person name="Messick J.B."/>
        </authorList>
    </citation>
    <scope>NUCLEOTIDE SEQUENCE [LARGE SCALE GENOMIC DNA]</scope>
    <source>
        <strain evidence="2 3">Michigan</strain>
    </source>
</reference>
<gene>
    <name evidence="2" type="ORF">OVS_00630</name>
</gene>
<proteinExistence type="predicted"/>
<name>A0ABN4BLL2_9MOLU</name>
<evidence type="ECO:0000259" key="1">
    <source>
        <dbReference type="Pfam" id="PF09565"/>
    </source>
</evidence>
<dbReference type="Gene3D" id="3.30.870.10">
    <property type="entry name" value="Endonuclease Chain A"/>
    <property type="match status" value="1"/>
</dbReference>